<dbReference type="Proteomes" id="UP000190064">
    <property type="component" value="Unassembled WGS sequence"/>
</dbReference>
<protein>
    <submittedName>
        <fullName evidence="3">SirA family protein</fullName>
    </submittedName>
</protein>
<dbReference type="STRING" id="966.BTA35_0209205"/>
<feature type="domain" description="UPF0033" evidence="2">
    <location>
        <begin position="4"/>
        <end position="72"/>
    </location>
</feature>
<keyword evidence="4" id="KW-1185">Reference proteome</keyword>
<gene>
    <name evidence="3" type="ORF">BTA35_0209205</name>
</gene>
<accession>A0A1T1HBH1</accession>
<evidence type="ECO:0000313" key="4">
    <source>
        <dbReference type="Proteomes" id="UP000190064"/>
    </source>
</evidence>
<evidence type="ECO:0000256" key="1">
    <source>
        <dbReference type="ARBA" id="ARBA00008984"/>
    </source>
</evidence>
<evidence type="ECO:0000313" key="3">
    <source>
        <dbReference type="EMBL" id="OOV87162.1"/>
    </source>
</evidence>
<dbReference type="Pfam" id="PF01206">
    <property type="entry name" value="TusA"/>
    <property type="match status" value="1"/>
</dbReference>
<dbReference type="InterPro" id="IPR036868">
    <property type="entry name" value="TusA-like_sf"/>
</dbReference>
<dbReference type="RefSeq" id="WP_078319517.1">
    <property type="nucleotide sequence ID" value="NZ_FXTS01000003.1"/>
</dbReference>
<reference evidence="3" key="1">
    <citation type="submission" date="2017-02" db="EMBL/GenBank/DDBJ databases">
        <title>Draft Genome Sequence of the Salt Water Bacterium Oceanospirillum linum ATCC 11336.</title>
        <authorList>
            <person name="Trachtenberg A.M."/>
            <person name="Carney J.G."/>
            <person name="Linnane J.D."/>
            <person name="Rheaume B.A."/>
            <person name="Pitts N.L."/>
            <person name="Mykles D.L."/>
            <person name="Maclea K.S."/>
        </authorList>
    </citation>
    <scope>NUCLEOTIDE SEQUENCE [LARGE SCALE GENOMIC DNA]</scope>
    <source>
        <strain evidence="3">ATCC 11336</strain>
    </source>
</reference>
<dbReference type="AlphaFoldDB" id="A0A1T1HBH1"/>
<evidence type="ECO:0000259" key="2">
    <source>
        <dbReference type="Pfam" id="PF01206"/>
    </source>
</evidence>
<dbReference type="EMBL" id="MTSD02000003">
    <property type="protein sequence ID" value="OOV87162.1"/>
    <property type="molecule type" value="Genomic_DNA"/>
</dbReference>
<sequence length="76" mass="8437">MSQHELNARNLLCPIPVIRTQNKISELSAGDQLVVYCTDPGTLHDIPAWCRVHGHTLVSAEEQSDEIVITIEVNDT</sequence>
<dbReference type="PANTHER" id="PTHR33279">
    <property type="entry name" value="SULFUR CARRIER PROTEIN YEDF-RELATED"/>
    <property type="match status" value="1"/>
</dbReference>
<organism evidence="3 4">
    <name type="scientific">Oceanospirillum linum</name>
    <dbReference type="NCBI Taxonomy" id="966"/>
    <lineage>
        <taxon>Bacteria</taxon>
        <taxon>Pseudomonadati</taxon>
        <taxon>Pseudomonadota</taxon>
        <taxon>Gammaproteobacteria</taxon>
        <taxon>Oceanospirillales</taxon>
        <taxon>Oceanospirillaceae</taxon>
        <taxon>Oceanospirillum</taxon>
    </lineage>
</organism>
<dbReference type="Gene3D" id="3.30.110.40">
    <property type="entry name" value="TusA-like domain"/>
    <property type="match status" value="1"/>
</dbReference>
<dbReference type="PANTHER" id="PTHR33279:SF6">
    <property type="entry name" value="SULFUR CARRIER PROTEIN YEDF-RELATED"/>
    <property type="match status" value="1"/>
</dbReference>
<dbReference type="SUPFAM" id="SSF64307">
    <property type="entry name" value="SirA-like"/>
    <property type="match status" value="1"/>
</dbReference>
<comment type="similarity">
    <text evidence="1">Belongs to the sulfur carrier protein TusA family.</text>
</comment>
<name>A0A1T1HBH1_OCELI</name>
<dbReference type="CDD" id="cd00291">
    <property type="entry name" value="SirA_YedF_YeeD"/>
    <property type="match status" value="1"/>
</dbReference>
<proteinExistence type="inferred from homology"/>
<dbReference type="InterPro" id="IPR001455">
    <property type="entry name" value="TusA-like"/>
</dbReference>
<comment type="caution">
    <text evidence="3">The sequence shown here is derived from an EMBL/GenBank/DDBJ whole genome shotgun (WGS) entry which is preliminary data.</text>
</comment>